<gene>
    <name evidence="2" type="ORF">HD592_001463</name>
</gene>
<dbReference type="EMBL" id="JACHMK010000001">
    <property type="protein sequence ID" value="MBB6334898.1"/>
    <property type="molecule type" value="Genomic_DNA"/>
</dbReference>
<comment type="caution">
    <text evidence="2">The sequence shown here is derived from an EMBL/GenBank/DDBJ whole genome shotgun (WGS) entry which is preliminary data.</text>
</comment>
<accession>A0A923IXX7</accession>
<evidence type="ECO:0000256" key="1">
    <source>
        <dbReference type="SAM" id="MobiDB-lite"/>
    </source>
</evidence>
<reference evidence="2" key="1">
    <citation type="submission" date="2020-08" db="EMBL/GenBank/DDBJ databases">
        <title>Sequencing the genomes of 1000 actinobacteria strains.</title>
        <authorList>
            <person name="Klenk H.-P."/>
        </authorList>
    </citation>
    <scope>NUCLEOTIDE SEQUENCE</scope>
    <source>
        <strain evidence="2">DSM 10695</strain>
    </source>
</reference>
<dbReference type="Proteomes" id="UP000617426">
    <property type="component" value="Unassembled WGS sequence"/>
</dbReference>
<organism evidence="2 3">
    <name type="scientific">Schaalia hyovaginalis</name>
    <dbReference type="NCBI Taxonomy" id="29316"/>
    <lineage>
        <taxon>Bacteria</taxon>
        <taxon>Bacillati</taxon>
        <taxon>Actinomycetota</taxon>
        <taxon>Actinomycetes</taxon>
        <taxon>Actinomycetales</taxon>
        <taxon>Actinomycetaceae</taxon>
        <taxon>Schaalia</taxon>
    </lineage>
</organism>
<dbReference type="AlphaFoldDB" id="A0A923IXX7"/>
<sequence>MRPVPAGPQAAEALGHRLVGAADEGVTRRT</sequence>
<evidence type="ECO:0000313" key="3">
    <source>
        <dbReference type="Proteomes" id="UP000617426"/>
    </source>
</evidence>
<keyword evidence="3" id="KW-1185">Reference proteome</keyword>
<feature type="region of interest" description="Disordered" evidence="1">
    <location>
        <begin position="1"/>
        <end position="30"/>
    </location>
</feature>
<evidence type="ECO:0000313" key="2">
    <source>
        <dbReference type="EMBL" id="MBB6334898.1"/>
    </source>
</evidence>
<protein>
    <submittedName>
        <fullName evidence="2">Uncharacterized protein</fullName>
    </submittedName>
</protein>
<name>A0A923IXX7_9ACTO</name>
<proteinExistence type="predicted"/>